<gene>
    <name evidence="1" type="ORF">C7B43_20390</name>
</gene>
<dbReference type="Proteomes" id="UP000242699">
    <property type="component" value="Unassembled WGS sequence"/>
</dbReference>
<protein>
    <submittedName>
        <fullName evidence="1">Uncharacterized protein</fullName>
    </submittedName>
</protein>
<name>A0A2T2WL81_9FIRM</name>
<accession>A0A2T2WL81</accession>
<comment type="caution">
    <text evidence="1">The sequence shown here is derived from an EMBL/GenBank/DDBJ whole genome shotgun (WGS) entry which is preliminary data.</text>
</comment>
<sequence>MYTSSFQLNCYEDTWQRRFYYHPEWNAALIFDTDPDTLWMYGVLAEELPTMAAIAQATGVTSLSWVATDFYRDRFPDLKWISTGYESAGKLMMRGKGALPIPIKYAKIAKF</sequence>
<dbReference type="AlphaFoldDB" id="A0A2T2WL81"/>
<evidence type="ECO:0000313" key="2">
    <source>
        <dbReference type="Proteomes" id="UP000242699"/>
    </source>
</evidence>
<organism evidence="1 2">
    <name type="scientific">Sulfobacillus benefaciens</name>
    <dbReference type="NCBI Taxonomy" id="453960"/>
    <lineage>
        <taxon>Bacteria</taxon>
        <taxon>Bacillati</taxon>
        <taxon>Bacillota</taxon>
        <taxon>Clostridia</taxon>
        <taxon>Eubacteriales</taxon>
        <taxon>Clostridiales Family XVII. Incertae Sedis</taxon>
        <taxon>Sulfobacillus</taxon>
    </lineage>
</organism>
<evidence type="ECO:0000313" key="1">
    <source>
        <dbReference type="EMBL" id="PSR22999.1"/>
    </source>
</evidence>
<dbReference type="EMBL" id="PXYT01000100">
    <property type="protein sequence ID" value="PSR22999.1"/>
    <property type="molecule type" value="Genomic_DNA"/>
</dbReference>
<reference evidence="1 2" key="1">
    <citation type="journal article" date="2014" name="BMC Genomics">
        <title>Comparison of environmental and isolate Sulfobacillus genomes reveals diverse carbon, sulfur, nitrogen, and hydrogen metabolisms.</title>
        <authorList>
            <person name="Justice N.B."/>
            <person name="Norman A."/>
            <person name="Brown C.T."/>
            <person name="Singh A."/>
            <person name="Thomas B.C."/>
            <person name="Banfield J.F."/>
        </authorList>
    </citation>
    <scope>NUCLEOTIDE SEQUENCE [LARGE SCALE GENOMIC DNA]</scope>
    <source>
        <strain evidence="1">AMDSBA1</strain>
    </source>
</reference>
<proteinExistence type="predicted"/>